<keyword evidence="2" id="KW-1185">Reference proteome</keyword>
<evidence type="ECO:0000313" key="1">
    <source>
        <dbReference type="EMBL" id="QVT81461.1"/>
    </source>
</evidence>
<sequence>MAGYDLPVAADSLYLPHRSGRVLTTIRTGPQAGTWTIELDPRAAAVGPLAVDIVEVDY</sequence>
<accession>A0ABX8EM71</accession>
<dbReference type="RefSeq" id="WP_214056835.1">
    <property type="nucleotide sequence ID" value="NZ_BAAAHS010000011.1"/>
</dbReference>
<proteinExistence type="predicted"/>
<dbReference type="EMBL" id="CP075371">
    <property type="protein sequence ID" value="QVT81461.1"/>
    <property type="molecule type" value="Genomic_DNA"/>
</dbReference>
<reference evidence="1 2" key="1">
    <citation type="submission" date="2021-05" db="EMBL/GenBank/DDBJ databases">
        <title>Complete genome of Nocardioides aquaticus KCTC 9944T isolated from meromictic and hypersaline Ekho Lake, Antarctica.</title>
        <authorList>
            <person name="Hwang K."/>
            <person name="Kim K.M."/>
            <person name="Choe H."/>
        </authorList>
    </citation>
    <scope>NUCLEOTIDE SEQUENCE [LARGE SCALE GENOMIC DNA]</scope>
    <source>
        <strain evidence="1 2">KCTC 9944</strain>
    </source>
</reference>
<organism evidence="1 2">
    <name type="scientific">Nocardioides aquaticus</name>
    <dbReference type="NCBI Taxonomy" id="160826"/>
    <lineage>
        <taxon>Bacteria</taxon>
        <taxon>Bacillati</taxon>
        <taxon>Actinomycetota</taxon>
        <taxon>Actinomycetes</taxon>
        <taxon>Propionibacteriales</taxon>
        <taxon>Nocardioidaceae</taxon>
        <taxon>Nocardioides</taxon>
    </lineage>
</organism>
<name>A0ABX8EM71_9ACTN</name>
<protein>
    <submittedName>
        <fullName evidence="1">Uncharacterized protein</fullName>
    </submittedName>
</protein>
<evidence type="ECO:0000313" key="2">
    <source>
        <dbReference type="Proteomes" id="UP000679307"/>
    </source>
</evidence>
<dbReference type="Proteomes" id="UP000679307">
    <property type="component" value="Chromosome"/>
</dbReference>
<gene>
    <name evidence="1" type="ORF">ENKNEFLB_03871</name>
</gene>